<dbReference type="EMBL" id="JACNLL010000001">
    <property type="protein sequence ID" value="MBC8198421.1"/>
    <property type="molecule type" value="Genomic_DNA"/>
</dbReference>
<sequence>MFATIAIGLIGVPVLISWATGTLDILFQTMKSPMPVWATIVLVVLLGIYIYLKIEKSHSRQSSAYPVKYFVVDKYKWKATIYGVENFEVDRTSICLKHDLPLVFTSSYYYCPDSTCENKLWDSDHYNYHSTAKSYIDRELRKTNYKC</sequence>
<protein>
    <submittedName>
        <fullName evidence="2">Uncharacterized protein</fullName>
    </submittedName>
</protein>
<evidence type="ECO:0000256" key="1">
    <source>
        <dbReference type="SAM" id="Phobius"/>
    </source>
</evidence>
<proteinExistence type="predicted"/>
<organism evidence="2 3">
    <name type="scientific">Candidatus Desulfaltia bathyphila</name>
    <dbReference type="NCBI Taxonomy" id="2841697"/>
    <lineage>
        <taxon>Bacteria</taxon>
        <taxon>Pseudomonadati</taxon>
        <taxon>Thermodesulfobacteriota</taxon>
        <taxon>Desulfobacteria</taxon>
        <taxon>Desulfobacterales</taxon>
        <taxon>Desulfobacterales incertae sedis</taxon>
        <taxon>Candidatus Desulfaltia</taxon>
    </lineage>
</organism>
<comment type="caution">
    <text evidence="2">The sequence shown here is derived from an EMBL/GenBank/DDBJ whole genome shotgun (WGS) entry which is preliminary data.</text>
</comment>
<name>A0A8J6T9I7_9BACT</name>
<evidence type="ECO:0000313" key="2">
    <source>
        <dbReference type="EMBL" id="MBC8198421.1"/>
    </source>
</evidence>
<dbReference type="AlphaFoldDB" id="A0A8J6T9I7"/>
<gene>
    <name evidence="2" type="ORF">H8E80_00010</name>
</gene>
<reference evidence="2 3" key="1">
    <citation type="submission" date="2020-08" db="EMBL/GenBank/DDBJ databases">
        <title>Bridging the membrane lipid divide: bacteria of the FCB group superphylum have the potential to synthesize archaeal ether lipids.</title>
        <authorList>
            <person name="Villanueva L."/>
            <person name="Von Meijenfeldt F.A.B."/>
            <person name="Westbye A.B."/>
            <person name="Yadav S."/>
            <person name="Hopmans E.C."/>
            <person name="Dutilh B.E."/>
            <person name="Sinninghe Damste J.S."/>
        </authorList>
    </citation>
    <scope>NUCLEOTIDE SEQUENCE [LARGE SCALE GENOMIC DNA]</scope>
    <source>
        <strain evidence="2">NIOZ-UU82</strain>
    </source>
</reference>
<keyword evidence="1" id="KW-0472">Membrane</keyword>
<keyword evidence="1" id="KW-1133">Transmembrane helix</keyword>
<keyword evidence="1" id="KW-0812">Transmembrane</keyword>
<accession>A0A8J6T9I7</accession>
<evidence type="ECO:0000313" key="3">
    <source>
        <dbReference type="Proteomes" id="UP000603545"/>
    </source>
</evidence>
<dbReference type="Proteomes" id="UP000603545">
    <property type="component" value="Unassembled WGS sequence"/>
</dbReference>
<feature type="transmembrane region" description="Helical" evidence="1">
    <location>
        <begin position="35"/>
        <end position="52"/>
    </location>
</feature>